<name>A0ABZ2KXZ1_9BACT</name>
<protein>
    <submittedName>
        <fullName evidence="2">PD-(D/E)XK nuclease family protein</fullName>
    </submittedName>
</protein>
<dbReference type="InterPro" id="IPR038726">
    <property type="entry name" value="PDDEXK_AddAB-type"/>
</dbReference>
<dbReference type="InterPro" id="IPR027417">
    <property type="entry name" value="P-loop_NTPase"/>
</dbReference>
<proteinExistence type="predicted"/>
<gene>
    <name evidence="2" type="ORF">LVJ94_42505</name>
</gene>
<reference evidence="2" key="1">
    <citation type="submission" date="2021-12" db="EMBL/GenBank/DDBJ databases">
        <title>Discovery of the Pendulisporaceae a myxobacterial family with distinct sporulation behavior and unique specialized metabolism.</title>
        <authorList>
            <person name="Garcia R."/>
            <person name="Popoff A."/>
            <person name="Bader C.D."/>
            <person name="Loehr J."/>
            <person name="Walesch S."/>
            <person name="Walt C."/>
            <person name="Boldt J."/>
            <person name="Bunk B."/>
            <person name="Haeckl F.J.F.P.J."/>
            <person name="Gunesch A.P."/>
            <person name="Birkelbach J."/>
            <person name="Nuebel U."/>
            <person name="Pietschmann T."/>
            <person name="Bach T."/>
            <person name="Mueller R."/>
        </authorList>
    </citation>
    <scope>NUCLEOTIDE SEQUENCE</scope>
    <source>
        <strain evidence="2">MSr11367</strain>
    </source>
</reference>
<dbReference type="Proteomes" id="UP001374803">
    <property type="component" value="Chromosome"/>
</dbReference>
<dbReference type="EMBL" id="CP089983">
    <property type="protein sequence ID" value="WXB03564.1"/>
    <property type="molecule type" value="Genomic_DNA"/>
</dbReference>
<feature type="domain" description="PD-(D/E)XK endonuclease-like" evidence="1">
    <location>
        <begin position="725"/>
        <end position="998"/>
    </location>
</feature>
<keyword evidence="3" id="KW-1185">Reference proteome</keyword>
<organism evidence="2 3">
    <name type="scientific">Pendulispora rubella</name>
    <dbReference type="NCBI Taxonomy" id="2741070"/>
    <lineage>
        <taxon>Bacteria</taxon>
        <taxon>Pseudomonadati</taxon>
        <taxon>Myxococcota</taxon>
        <taxon>Myxococcia</taxon>
        <taxon>Myxococcales</taxon>
        <taxon>Sorangiineae</taxon>
        <taxon>Pendulisporaceae</taxon>
        <taxon>Pendulispora</taxon>
    </lineage>
</organism>
<sequence length="1021" mass="109538">MTTELLLVVPTERHVERLSREGFACETRTALKHRLLLALAPDVTLASPEITRLALADALAAVAPDDPLLGPMARGASHVWLKTVDSIDAAIATLRASDTSLGALEHMEAQGGTSSRRARMLRSAMVALDRALSALGLVDGRSAGAALARVLGSMEPAAVKDAVGHAQLLARWIVAWEPADLAWWRALDGVLRRCGGAAVLELPTFESRLDATRERNPLEIVFDDVARALDGAPETVAIEPVLGDLRLDGTVPEPSRLEIRQAESAEVQARAVADAVYAELLRGVPIEAMAVAVPQLDEHVLEPIRRAFDDLGIPVHDPRGPAPTAAAIVARALDAHALASRGLPRHDVARLLRSRYVDASALTGLADGRAARTELHRLANALEQTPTVRGADPVAELAATAAGNLSGLARRVGDVLWGVERARTRLEHIRAARELWRALGFPARVGFDARATLARDDVPVGLARAELHALARDAHAWRVLTETLDRYEAAVIRLKDDGVVVTMDAFRHEFVRALEAGEPPPGARRIGALRIARVADLADEPLSKLVVASANEGSLPPSNAHPALVVESFSAALREIDPARAPASPALTASRGLGALALAVARAKSVVFVYCAHDAEGALLQPAPLLTWLGRGGVSEKKWPLAPLRAHPLTAREARLVMLARDPQGARHAVPDAARRAHIELSRETFHGAKSALYRGPLTGVLSVDEPLARAILEDTGGAARPLPVTRLEDFARCAFQGFAAHVLGAREKEPASDVPDARQSGTLVHEALAAAFVATLPLWRERPRDADGIRALALEAADRVLARERAASPLRRMALEQTRDDVRKVIDYSLADEAYDFVLAEQPFGDGRDHSWPALRFGAGGDRTSVVSIRGSIDRVDRSPDSRGIRIIDYKRSPRTAKDTQRDVTGSSFQVPLYAHIAQEVLGAAYADGMYLPYHQLDRTYSVAGYANAWKEAMGDGESGVMARTLTVIGHVREGDVAPLPGDPRVCDRCAYDGACRRPRFVVSEEDEAAEGASKAGVAR</sequence>
<evidence type="ECO:0000313" key="3">
    <source>
        <dbReference type="Proteomes" id="UP001374803"/>
    </source>
</evidence>
<dbReference type="InterPro" id="IPR011604">
    <property type="entry name" value="PDDEXK-like_dom_sf"/>
</dbReference>
<dbReference type="SUPFAM" id="SSF52540">
    <property type="entry name" value="P-loop containing nucleoside triphosphate hydrolases"/>
    <property type="match status" value="1"/>
</dbReference>
<evidence type="ECO:0000313" key="2">
    <source>
        <dbReference type="EMBL" id="WXB03564.1"/>
    </source>
</evidence>
<dbReference type="RefSeq" id="WP_394833195.1">
    <property type="nucleotide sequence ID" value="NZ_CP089929.1"/>
</dbReference>
<accession>A0ABZ2KXZ1</accession>
<evidence type="ECO:0000259" key="1">
    <source>
        <dbReference type="Pfam" id="PF12705"/>
    </source>
</evidence>
<dbReference type="Pfam" id="PF12705">
    <property type="entry name" value="PDDEXK_1"/>
    <property type="match status" value="1"/>
</dbReference>
<dbReference type="Gene3D" id="3.90.320.10">
    <property type="match status" value="1"/>
</dbReference>